<dbReference type="RefSeq" id="WP_074833890.1">
    <property type="nucleotide sequence ID" value="NZ_FOAT01000010.1"/>
</dbReference>
<accession>A0A1H7LV75</accession>
<evidence type="ECO:0000313" key="2">
    <source>
        <dbReference type="Proteomes" id="UP000186015"/>
    </source>
</evidence>
<dbReference type="AlphaFoldDB" id="A0A1H7LV75"/>
<name>A0A1H7LV75_RUMAL</name>
<proteinExistence type="predicted"/>
<reference evidence="1 2" key="1">
    <citation type="submission" date="2016-10" db="EMBL/GenBank/DDBJ databases">
        <authorList>
            <person name="de Groot N.N."/>
        </authorList>
    </citation>
    <scope>NUCLEOTIDE SEQUENCE [LARGE SCALE GENOMIC DNA]</scope>
    <source>
        <strain evidence="1 2">KH2T6</strain>
    </source>
</reference>
<protein>
    <submittedName>
        <fullName evidence="1">Uncharacterized protein</fullName>
    </submittedName>
</protein>
<dbReference type="EMBL" id="FOAT01000010">
    <property type="protein sequence ID" value="SEL02866.1"/>
    <property type="molecule type" value="Genomic_DNA"/>
</dbReference>
<dbReference type="OrthoDB" id="3035883at2"/>
<gene>
    <name evidence="1" type="ORF">SAMN05216469_11020</name>
</gene>
<evidence type="ECO:0000313" key="1">
    <source>
        <dbReference type="EMBL" id="SEL02866.1"/>
    </source>
</evidence>
<organism evidence="1 2">
    <name type="scientific">Ruminococcus albus</name>
    <dbReference type="NCBI Taxonomy" id="1264"/>
    <lineage>
        <taxon>Bacteria</taxon>
        <taxon>Bacillati</taxon>
        <taxon>Bacillota</taxon>
        <taxon>Clostridia</taxon>
        <taxon>Eubacteriales</taxon>
        <taxon>Oscillospiraceae</taxon>
        <taxon>Ruminococcus</taxon>
    </lineage>
</organism>
<dbReference type="Proteomes" id="UP000186015">
    <property type="component" value="Unassembled WGS sequence"/>
</dbReference>
<sequence>MDYKTFNRFLRPLNIAYRDIFHEIPCIQNYSCTQDEYVEAMKKSIETGKPIDSYLMKAVMPENKDVLI</sequence>